<dbReference type="EMBL" id="LCAV01000014">
    <property type="protein sequence ID" value="KKR98858.1"/>
    <property type="molecule type" value="Genomic_DNA"/>
</dbReference>
<organism evidence="2 3">
    <name type="scientific">Candidatus Magasanikbacteria bacterium GW2011_GWC2_41_17</name>
    <dbReference type="NCBI Taxonomy" id="1619048"/>
    <lineage>
        <taxon>Bacteria</taxon>
        <taxon>Candidatus Magasanikiibacteriota</taxon>
    </lineage>
</organism>
<gene>
    <name evidence="2" type="ORF">UU49_C0014G0009</name>
</gene>
<reference evidence="2 3" key="1">
    <citation type="journal article" date="2015" name="Nature">
        <title>rRNA introns, odd ribosomes, and small enigmatic genomes across a large radiation of phyla.</title>
        <authorList>
            <person name="Brown C.T."/>
            <person name="Hug L.A."/>
            <person name="Thomas B.C."/>
            <person name="Sharon I."/>
            <person name="Castelle C.J."/>
            <person name="Singh A."/>
            <person name="Wilkins M.J."/>
            <person name="Williams K.H."/>
            <person name="Banfield J.F."/>
        </authorList>
    </citation>
    <scope>NUCLEOTIDE SEQUENCE [LARGE SCALE GENOMIC DNA]</scope>
</reference>
<comment type="caution">
    <text evidence="2">The sequence shown here is derived from an EMBL/GenBank/DDBJ whole genome shotgun (WGS) entry which is preliminary data.</text>
</comment>
<evidence type="ECO:0000313" key="2">
    <source>
        <dbReference type="EMBL" id="KKR98858.1"/>
    </source>
</evidence>
<dbReference type="InterPro" id="IPR039564">
    <property type="entry name" value="Peptidase_C39-like"/>
</dbReference>
<accession>A0A0G0VD88</accession>
<proteinExistence type="predicted"/>
<feature type="domain" description="Peptidase C39-like" evidence="1">
    <location>
        <begin position="81"/>
        <end position="224"/>
    </location>
</feature>
<dbReference type="Proteomes" id="UP000034108">
    <property type="component" value="Unassembled WGS sequence"/>
</dbReference>
<dbReference type="Gene3D" id="3.90.70.10">
    <property type="entry name" value="Cysteine proteinases"/>
    <property type="match status" value="1"/>
</dbReference>
<evidence type="ECO:0000259" key="1">
    <source>
        <dbReference type="Pfam" id="PF13529"/>
    </source>
</evidence>
<sequence>MFKIRLIAFFILILGLFAGWGFWNRVDIKQSVLAWQNKRSLPTALNQEQLSQSSTSLVKSLFKNTAEKIPADSLPEEINIAVPFTSQAPYAVWDHLHDDACEEASLIMLDAFYKNKKSLSKEEAELAIQNLVKWEKDNYGYFEDTTSGQGVEMLEQFFKMSGTKVVYDITIDDIKRALAQGKPVVVPAAGKLLKNPYFRGVGPLYHMLVIKGYTKDGRFITNDPGTRRGADFTYQVDALYNAIHDWREDGDILKGRKAMIVIE</sequence>
<protein>
    <recommendedName>
        <fullName evidence="1">Peptidase C39-like domain-containing protein</fullName>
    </recommendedName>
</protein>
<dbReference type="STRING" id="1619048.UU49_C0014G0009"/>
<evidence type="ECO:0000313" key="3">
    <source>
        <dbReference type="Proteomes" id="UP000034108"/>
    </source>
</evidence>
<name>A0A0G0VD88_9BACT</name>
<dbReference type="Pfam" id="PF13529">
    <property type="entry name" value="Peptidase_C39_2"/>
    <property type="match status" value="1"/>
</dbReference>
<dbReference type="AlphaFoldDB" id="A0A0G0VD88"/>